<keyword evidence="6" id="KW-1133">Transmembrane helix</keyword>
<dbReference type="Pfam" id="PF13188">
    <property type="entry name" value="PAS_8"/>
    <property type="match status" value="1"/>
</dbReference>
<dbReference type="FunFam" id="1.10.287.950:FF:000001">
    <property type="entry name" value="Methyl-accepting chemotaxis sensory transducer"/>
    <property type="match status" value="1"/>
</dbReference>
<organism evidence="9 10">
    <name type="scientific">Stenotrophomonas chelatiphaga</name>
    <dbReference type="NCBI Taxonomy" id="517011"/>
    <lineage>
        <taxon>Bacteria</taxon>
        <taxon>Pseudomonadati</taxon>
        <taxon>Pseudomonadota</taxon>
        <taxon>Gammaproteobacteria</taxon>
        <taxon>Lysobacterales</taxon>
        <taxon>Lysobacteraceae</taxon>
        <taxon>Stenotrophomonas</taxon>
    </lineage>
</organism>
<dbReference type="PATRIC" id="fig|517011.3.peg.1094"/>
<dbReference type="PANTHER" id="PTHR43531">
    <property type="entry name" value="PROTEIN ICFG"/>
    <property type="match status" value="1"/>
</dbReference>
<dbReference type="PROSITE" id="PS50885">
    <property type="entry name" value="HAMP"/>
    <property type="match status" value="1"/>
</dbReference>
<feature type="domain" description="HAMP" evidence="8">
    <location>
        <begin position="414"/>
        <end position="460"/>
    </location>
</feature>
<dbReference type="Pfam" id="PF00015">
    <property type="entry name" value="MCPsignal"/>
    <property type="match status" value="1"/>
</dbReference>
<feature type="transmembrane region" description="Helical" evidence="6">
    <location>
        <begin position="94"/>
        <end position="115"/>
    </location>
</feature>
<dbReference type="AlphaFoldDB" id="A0A0R0CZH3"/>
<dbReference type="InterPro" id="IPR051310">
    <property type="entry name" value="MCP_chemotaxis"/>
</dbReference>
<evidence type="ECO:0000259" key="7">
    <source>
        <dbReference type="PROSITE" id="PS50111"/>
    </source>
</evidence>
<evidence type="ECO:0000313" key="9">
    <source>
        <dbReference type="EMBL" id="KRG74496.1"/>
    </source>
</evidence>
<comment type="caution">
    <text evidence="9">The sequence shown here is derived from an EMBL/GenBank/DDBJ whole genome shotgun (WGS) entry which is preliminary data.</text>
</comment>
<reference evidence="9 10" key="1">
    <citation type="submission" date="2015-05" db="EMBL/GenBank/DDBJ databases">
        <title>Genome sequencing and analysis of members of genus Stenotrophomonas.</title>
        <authorList>
            <person name="Patil P.P."/>
            <person name="Midha S."/>
            <person name="Patil P.B."/>
        </authorList>
    </citation>
    <scope>NUCLEOTIDE SEQUENCE [LARGE SCALE GENOMIC DNA]</scope>
    <source>
        <strain evidence="9 10">DSM 21508</strain>
    </source>
</reference>
<protein>
    <submittedName>
        <fullName evidence="9">Chemotaxis protein</fullName>
    </submittedName>
</protein>
<dbReference type="PROSITE" id="PS50111">
    <property type="entry name" value="CHEMOTAXIS_TRANSDUC_2"/>
    <property type="match status" value="1"/>
</dbReference>
<keyword evidence="10" id="KW-1185">Reference proteome</keyword>
<gene>
    <name evidence="9" type="ORF">ABB28_07355</name>
</gene>
<evidence type="ECO:0000259" key="8">
    <source>
        <dbReference type="PROSITE" id="PS50885"/>
    </source>
</evidence>
<feature type="transmembrane region" description="Helical" evidence="6">
    <location>
        <begin position="30"/>
        <end position="49"/>
    </location>
</feature>
<evidence type="ECO:0000313" key="10">
    <source>
        <dbReference type="Proteomes" id="UP000051386"/>
    </source>
</evidence>
<feature type="transmembrane region" description="Helical" evidence="6">
    <location>
        <begin position="148"/>
        <end position="169"/>
    </location>
</feature>
<dbReference type="GO" id="GO:0007165">
    <property type="term" value="P:signal transduction"/>
    <property type="evidence" value="ECO:0007669"/>
    <property type="project" value="UniProtKB-KW"/>
</dbReference>
<dbReference type="InterPro" id="IPR035965">
    <property type="entry name" value="PAS-like_dom_sf"/>
</dbReference>
<evidence type="ECO:0000256" key="6">
    <source>
        <dbReference type="SAM" id="Phobius"/>
    </source>
</evidence>
<keyword evidence="6" id="KW-0472">Membrane</keyword>
<dbReference type="GO" id="GO:0006935">
    <property type="term" value="P:chemotaxis"/>
    <property type="evidence" value="ECO:0007669"/>
    <property type="project" value="TreeGrafter"/>
</dbReference>
<dbReference type="InterPro" id="IPR004089">
    <property type="entry name" value="MCPsignal_dom"/>
</dbReference>
<sequence>MSTTPRTADSFAGHEKLPFLQVLTAEADRLFLGVSGLLALVSMGLALRAGAWTPFLAISLPTLLVVAAQVRLLPGTRLSRCTVALAWMVQAATLIHQTSGLLETHFTVIVLIALLLYYRDWLPLVVAAAAIAVHHVLFFYLQHRGLPYPVFSAGSGIGILALHASYVVVETALLSVMAIQMRRQLLLLGHDPRQLAALARGVAADQPLPAGIQAEQFPADSLARTLVQTSTQLLQRREREQAALADTLRIRTALDDVTTNVMIADRERNIVFVNRPLQQMLSAAESDLRRDLPQFDASHLIGQNIDIFHRNPAHQAKLLDTLSTTYRAQIRVGGRLLRLIVNPIVSDQGERQGFVVEWADRTLEAQVEAELERIVQAAANGDFSGRVACEGKEGFFLQLAQQLNGLMDANATSIEQISALLSALSQGDLTARMEGDFHGVFGRIRDDANATIAQLTSIVGSIQDASTHINGTAAGLAQGNGHLASRTEQQAASLEETAATMEELTATVRQNAEHARTANRVASDAADVAASGGEVVGNVVTTMSDIEHASRRIAEIISVIDGISFQTNILALNAAVEAARAGEQGRGFAVVASEVRVLAQRSAEAAKQIKGLIEDSVDKVAHGSTLVQRAGSTMRDIVQSVQQVNQIMAEIAAASQEQSAGIEQVSQSITQMDANTRQNAALVEASTAATHAMGSQAAGLAEAVARFRLHDDGSETAVMRRLRELAG</sequence>
<feature type="transmembrane region" description="Helical" evidence="6">
    <location>
        <begin position="121"/>
        <end position="141"/>
    </location>
</feature>
<dbReference type="Pfam" id="PF18947">
    <property type="entry name" value="HAMP_2"/>
    <property type="match status" value="1"/>
</dbReference>
<accession>A0A0R0CZH3</accession>
<name>A0A0R0CZH3_9GAMM</name>
<dbReference type="Gene3D" id="1.10.287.950">
    <property type="entry name" value="Methyl-accepting chemotaxis protein"/>
    <property type="match status" value="1"/>
</dbReference>
<dbReference type="SUPFAM" id="SSF58104">
    <property type="entry name" value="Methyl-accepting chemotaxis protein (MCP) signaling domain"/>
    <property type="match status" value="1"/>
</dbReference>
<feature type="domain" description="Methyl-accepting transducer" evidence="7">
    <location>
        <begin position="465"/>
        <end position="694"/>
    </location>
</feature>
<comment type="similarity">
    <text evidence="4">Belongs to the methyl-accepting chemotaxis (MCP) protein family.</text>
</comment>
<evidence type="ECO:0000256" key="3">
    <source>
        <dbReference type="ARBA" id="ARBA00023224"/>
    </source>
</evidence>
<proteinExistence type="inferred from homology"/>
<dbReference type="PANTHER" id="PTHR43531:SF14">
    <property type="entry name" value="METHYL-ACCEPTING CHEMOTAXIS PROTEIN I-RELATED"/>
    <property type="match status" value="1"/>
</dbReference>
<dbReference type="FunFam" id="3.30.450.20:FF:000075">
    <property type="entry name" value="Methyl-accepting chemotaxis protein"/>
    <property type="match status" value="1"/>
</dbReference>
<dbReference type="EMBL" id="LDJK01000024">
    <property type="protein sequence ID" value="KRG74496.1"/>
    <property type="molecule type" value="Genomic_DNA"/>
</dbReference>
<feature type="transmembrane region" description="Helical" evidence="6">
    <location>
        <begin position="55"/>
        <end position="73"/>
    </location>
</feature>
<dbReference type="CDD" id="cd00130">
    <property type="entry name" value="PAS"/>
    <property type="match status" value="1"/>
</dbReference>
<dbReference type="CDD" id="cd11386">
    <property type="entry name" value="MCP_signal"/>
    <property type="match status" value="1"/>
</dbReference>
<dbReference type="Gene3D" id="3.30.450.20">
    <property type="entry name" value="PAS domain"/>
    <property type="match status" value="1"/>
</dbReference>
<dbReference type="GO" id="GO:0005886">
    <property type="term" value="C:plasma membrane"/>
    <property type="evidence" value="ECO:0007669"/>
    <property type="project" value="TreeGrafter"/>
</dbReference>
<dbReference type="SUPFAM" id="SSF55785">
    <property type="entry name" value="PYP-like sensor domain (PAS domain)"/>
    <property type="match status" value="1"/>
</dbReference>
<dbReference type="Gene3D" id="1.20.120.1530">
    <property type="match status" value="1"/>
</dbReference>
<evidence type="ECO:0000256" key="2">
    <source>
        <dbReference type="ARBA" id="ARBA00022481"/>
    </source>
</evidence>
<evidence type="ECO:0000256" key="1">
    <source>
        <dbReference type="ARBA" id="ARBA00004370"/>
    </source>
</evidence>
<evidence type="ECO:0000256" key="5">
    <source>
        <dbReference type="PROSITE-ProRule" id="PRU00284"/>
    </source>
</evidence>
<dbReference type="RefSeq" id="WP_057508007.1">
    <property type="nucleotide sequence ID" value="NZ_LDJK01000024.1"/>
</dbReference>
<comment type="subcellular location">
    <subcellularLocation>
        <location evidence="1">Membrane</location>
    </subcellularLocation>
</comment>
<keyword evidence="3 5" id="KW-0807">Transducer</keyword>
<dbReference type="GO" id="GO:0004888">
    <property type="term" value="F:transmembrane signaling receptor activity"/>
    <property type="evidence" value="ECO:0007669"/>
    <property type="project" value="TreeGrafter"/>
</dbReference>
<dbReference type="SMART" id="SM00283">
    <property type="entry name" value="MA"/>
    <property type="match status" value="1"/>
</dbReference>
<evidence type="ECO:0000256" key="4">
    <source>
        <dbReference type="ARBA" id="ARBA00029447"/>
    </source>
</evidence>
<dbReference type="InterPro" id="IPR003660">
    <property type="entry name" value="HAMP_dom"/>
</dbReference>
<dbReference type="InterPro" id="IPR000014">
    <property type="entry name" value="PAS"/>
</dbReference>
<dbReference type="Proteomes" id="UP000051386">
    <property type="component" value="Unassembled WGS sequence"/>
</dbReference>
<keyword evidence="2" id="KW-0488">Methylation</keyword>
<keyword evidence="6" id="KW-0812">Transmembrane</keyword>